<evidence type="ECO:0000259" key="4">
    <source>
        <dbReference type="PROSITE" id="PS50927"/>
    </source>
</evidence>
<evidence type="ECO:0000256" key="1">
    <source>
        <dbReference type="ARBA" id="ARBA00022729"/>
    </source>
</evidence>
<dbReference type="EMBL" id="CAADRP010000375">
    <property type="protein sequence ID" value="VFU27554.1"/>
    <property type="molecule type" value="Genomic_DNA"/>
</dbReference>
<evidence type="ECO:0000313" key="5">
    <source>
        <dbReference type="EMBL" id="VFU27554.1"/>
    </source>
</evidence>
<dbReference type="InterPro" id="IPR001480">
    <property type="entry name" value="Bulb-type_lectin_dom"/>
</dbReference>
<dbReference type="SMART" id="SM00108">
    <property type="entry name" value="B_lectin"/>
    <property type="match status" value="1"/>
</dbReference>
<dbReference type="Gene3D" id="2.90.10.10">
    <property type="entry name" value="Bulb-type lectin domain"/>
    <property type="match status" value="1"/>
</dbReference>
<name>A0A6N2KGE8_SALVM</name>
<dbReference type="Pfam" id="PF01453">
    <property type="entry name" value="B_lectin"/>
    <property type="match status" value="1"/>
</dbReference>
<dbReference type="AlphaFoldDB" id="A0A6N2KGE8"/>
<dbReference type="FunFam" id="2.90.10.10:FF:000004">
    <property type="entry name" value="G-type lectin S-receptor-like serine/threonine-protein kinase"/>
    <property type="match status" value="1"/>
</dbReference>
<gene>
    <name evidence="5" type="ORF">SVIM_LOCUS83627</name>
</gene>
<dbReference type="InterPro" id="IPR036426">
    <property type="entry name" value="Bulb-type_lectin_dom_sf"/>
</dbReference>
<dbReference type="PROSITE" id="PS50927">
    <property type="entry name" value="BULB_LECTIN"/>
    <property type="match status" value="1"/>
</dbReference>
<feature type="domain" description="Bulb-type lectin" evidence="4">
    <location>
        <begin position="77"/>
        <end position="198"/>
    </location>
</feature>
<organism evidence="5">
    <name type="scientific">Salix viminalis</name>
    <name type="common">Common osier</name>
    <name type="synonym">Basket willow</name>
    <dbReference type="NCBI Taxonomy" id="40686"/>
    <lineage>
        <taxon>Eukaryota</taxon>
        <taxon>Viridiplantae</taxon>
        <taxon>Streptophyta</taxon>
        <taxon>Embryophyta</taxon>
        <taxon>Tracheophyta</taxon>
        <taxon>Spermatophyta</taxon>
        <taxon>Magnoliopsida</taxon>
        <taxon>eudicotyledons</taxon>
        <taxon>Gunneridae</taxon>
        <taxon>Pentapetalae</taxon>
        <taxon>rosids</taxon>
        <taxon>fabids</taxon>
        <taxon>Malpighiales</taxon>
        <taxon>Salicaceae</taxon>
        <taxon>Saliceae</taxon>
        <taxon>Salix</taxon>
    </lineage>
</organism>
<keyword evidence="2" id="KW-1015">Disulfide bond</keyword>
<dbReference type="SUPFAM" id="SSF51110">
    <property type="entry name" value="alpha-D-mannose-specific plant lectins"/>
    <property type="match status" value="1"/>
</dbReference>
<evidence type="ECO:0000256" key="3">
    <source>
        <dbReference type="ARBA" id="ARBA00023180"/>
    </source>
</evidence>
<accession>A0A6N2KGE8</accession>
<keyword evidence="3" id="KW-0325">Glycoprotein</keyword>
<reference evidence="5" key="1">
    <citation type="submission" date="2019-03" db="EMBL/GenBank/DDBJ databases">
        <authorList>
            <person name="Mank J."/>
            <person name="Almeida P."/>
        </authorList>
    </citation>
    <scope>NUCLEOTIDE SEQUENCE</scope>
    <source>
        <strain evidence="5">78183</strain>
    </source>
</reference>
<protein>
    <recommendedName>
        <fullName evidence="4">Bulb-type lectin domain-containing protein</fullName>
    </recommendedName>
</protein>
<dbReference type="CDD" id="cd00028">
    <property type="entry name" value="B_lectin"/>
    <property type="match status" value="1"/>
</dbReference>
<dbReference type="PANTHER" id="PTHR32444:SF183">
    <property type="entry name" value="APPLE DOMAIN-CONTAINING PROTEIN"/>
    <property type="match status" value="1"/>
</dbReference>
<proteinExistence type="predicted"/>
<dbReference type="PANTHER" id="PTHR32444">
    <property type="entry name" value="BULB-TYPE LECTIN DOMAIN-CONTAINING PROTEIN"/>
    <property type="match status" value="1"/>
</dbReference>
<evidence type="ECO:0000256" key="2">
    <source>
        <dbReference type="ARBA" id="ARBA00023157"/>
    </source>
</evidence>
<sequence length="218" mass="24324">MSIFTGILMSDRGVKSFTSVVKHRQIVVLNRQRFSHLEGQPFPSELFERIIRVPMDYISFLRLCFSLLLFVRVTTPADTMNTAQSIRDGDTLVSASGTYELGFFSPGKSKNRYLGVWYGKISVLTAVWVANRETPLNDSSGVARLTKQGLLVLLNHSGSIIWSSNTLRLANDPVVQLLDSGNLVVKEKGDNNLENSLWQSFLNILGIHLIPGIEARVE</sequence>
<keyword evidence="1" id="KW-0732">Signal</keyword>